<sequence length="404" mass="44175">MSLAAPILFFAAMPGEVLPLTPEMAVTSLPSKRDGQSSASEGHATFGGYFQALGQMLAEDGFAIPMAGVKSQLGEDLEVSHVREWRVVAEKHGAFYHPARVEAVTERGTAVLAANVALSDPGRAAAEREYALLSALQKGRKQSFIPTPYGLDRTPCPLEGGGSTEAMALFCQWYAGYCEFHLSVNPESGKHGVIVWDNQGGHFFLDQSQAASLYEKAAAILSYYYDPENFRQIFPWHHAAGDFVVKVEDGVTDVRLITVRQYEGMIEAQDGADLESRVEAALYFLANLTMRMRLDRLDGVGDLVLAEDSEVFPCVRGIFQGLASREKESGEKGDFHSILLDICRELPQETWRNLCLELVEASSSQAPDRPLLLAHIEEHAQALVEAFSKSTGGPFFVDKGAVLL</sequence>
<gene>
    <name evidence="1" type="ordered locus">Dalk_4302</name>
</gene>
<protein>
    <submittedName>
        <fullName evidence="1">Uncharacterized protein</fullName>
    </submittedName>
</protein>
<evidence type="ECO:0000313" key="1">
    <source>
        <dbReference type="EMBL" id="ACL05982.1"/>
    </source>
</evidence>
<reference evidence="1 2" key="1">
    <citation type="journal article" date="2012" name="Environ. Microbiol.">
        <title>The genome sequence of Desulfatibacillum alkenivorans AK-01: a blueprint for anaerobic alkane oxidation.</title>
        <authorList>
            <person name="Callaghan A.V."/>
            <person name="Morris B.E."/>
            <person name="Pereira I.A."/>
            <person name="McInerney M.J."/>
            <person name="Austin R.N."/>
            <person name="Groves J.T."/>
            <person name="Kukor J.J."/>
            <person name="Suflita J.M."/>
            <person name="Young L.Y."/>
            <person name="Zylstra G.J."/>
            <person name="Wawrik B."/>
        </authorList>
    </citation>
    <scope>NUCLEOTIDE SEQUENCE [LARGE SCALE GENOMIC DNA]</scope>
    <source>
        <strain evidence="1 2">AK-01</strain>
    </source>
</reference>
<name>B8FME4_DESAL</name>
<dbReference type="Proteomes" id="UP000000739">
    <property type="component" value="Chromosome"/>
</dbReference>
<dbReference type="EMBL" id="CP001322">
    <property type="protein sequence ID" value="ACL05982.1"/>
    <property type="molecule type" value="Genomic_DNA"/>
</dbReference>
<accession>B8FME4</accession>
<dbReference type="HOGENOM" id="CLU_775510_0_0_7"/>
<evidence type="ECO:0000313" key="2">
    <source>
        <dbReference type="Proteomes" id="UP000000739"/>
    </source>
</evidence>
<keyword evidence="2" id="KW-1185">Reference proteome</keyword>
<dbReference type="AlphaFoldDB" id="B8FME4"/>
<proteinExistence type="predicted"/>
<dbReference type="KEGG" id="dal:Dalk_4302"/>
<dbReference type="eggNOG" id="COG0457">
    <property type="taxonomic scope" value="Bacteria"/>
</dbReference>
<organism evidence="1 2">
    <name type="scientific">Desulfatibacillum aliphaticivorans</name>
    <dbReference type="NCBI Taxonomy" id="218208"/>
    <lineage>
        <taxon>Bacteria</taxon>
        <taxon>Pseudomonadati</taxon>
        <taxon>Thermodesulfobacteriota</taxon>
        <taxon>Desulfobacteria</taxon>
        <taxon>Desulfobacterales</taxon>
        <taxon>Desulfatibacillaceae</taxon>
        <taxon>Desulfatibacillum</taxon>
    </lineage>
</organism>